<keyword evidence="1" id="KW-1133">Transmembrane helix</keyword>
<keyword evidence="1" id="KW-0472">Membrane</keyword>
<accession>A0A0W8EAI1</accession>
<feature type="transmembrane region" description="Helical" evidence="1">
    <location>
        <begin position="469"/>
        <end position="491"/>
    </location>
</feature>
<feature type="transmembrane region" description="Helical" evidence="1">
    <location>
        <begin position="233"/>
        <end position="251"/>
    </location>
</feature>
<dbReference type="EMBL" id="LNQE01001787">
    <property type="protein sequence ID" value="KUG05659.1"/>
    <property type="molecule type" value="Genomic_DNA"/>
</dbReference>
<evidence type="ECO:0000313" key="2">
    <source>
        <dbReference type="EMBL" id="KUG05659.1"/>
    </source>
</evidence>
<keyword evidence="1" id="KW-0812">Transmembrane</keyword>
<evidence type="ECO:0000256" key="1">
    <source>
        <dbReference type="SAM" id="Phobius"/>
    </source>
</evidence>
<dbReference type="AlphaFoldDB" id="A0A0W8EAI1"/>
<gene>
    <name evidence="2" type="ORF">ASZ90_016912</name>
</gene>
<name>A0A0W8EAI1_9ZZZZ</name>
<organism evidence="2">
    <name type="scientific">hydrocarbon metagenome</name>
    <dbReference type="NCBI Taxonomy" id="938273"/>
    <lineage>
        <taxon>unclassified sequences</taxon>
        <taxon>metagenomes</taxon>
        <taxon>ecological metagenomes</taxon>
    </lineage>
</organism>
<feature type="transmembrane region" description="Helical" evidence="1">
    <location>
        <begin position="403"/>
        <end position="423"/>
    </location>
</feature>
<feature type="transmembrane region" description="Helical" evidence="1">
    <location>
        <begin position="113"/>
        <end position="134"/>
    </location>
</feature>
<feature type="transmembrane region" description="Helical" evidence="1">
    <location>
        <begin position="503"/>
        <end position="523"/>
    </location>
</feature>
<feature type="transmembrane region" description="Helical" evidence="1">
    <location>
        <begin position="435"/>
        <end position="457"/>
    </location>
</feature>
<feature type="transmembrane region" description="Helical" evidence="1">
    <location>
        <begin position="568"/>
        <end position="590"/>
    </location>
</feature>
<feature type="transmembrane region" description="Helical" evidence="1">
    <location>
        <begin position="209"/>
        <end position="227"/>
    </location>
</feature>
<feature type="transmembrane region" description="Helical" evidence="1">
    <location>
        <begin position="178"/>
        <end position="197"/>
    </location>
</feature>
<feature type="transmembrane region" description="Helical" evidence="1">
    <location>
        <begin position="277"/>
        <end position="293"/>
    </location>
</feature>
<sequence length="627" mass="70549">MRDVEQFSEKFQRIVEREKAGVILFIAALIFIIVISHPQILLNDEWITTNQLAQLHSGSQFILNEGKYGTYENGTPFAYFEHRNNILGYPLFLPLISLPALHIITLFGDTFDYWMITGWTLLVILLALLIRTYYPEYAKIRGVPWTSFLIIIAFVLFIVNILYYVPFYISPPDAPREVAALILTNNLLFAGMAVAIYATVRVLSRNQGLALLGTVICMGSSSYFIWASSAKDHMLQAFLVSLIVFGIVSYLYSGKYRFWFLSFFFVGLLAWDRPEMGIPVLLSVLVVFALLTVRDRLQPETKKNLAFLIMSPFFTLIGALPLLINNYLVSGNPLVAMYTIWSTGVEDAGMGTSAGGLPEGVTSTASQGITSISSLLIRQVTPQFDTLPRDLFKIMLFPENGSIGILMLTPFFIIGLLAIPFWYPKIKEKISKTDISAIISLAILAFGILISFARSFPGVFQSMGIGPDIRYLCPIYIPLNLIGIIVVFSFLTDTQDVWKIIRYVFILSLGLLVALTLGFFIVINNDVDFYLMLARLTTALTIGILVSIAACMFILFLYRYARIDRNAVIIVFSLLIALPLIWQLGTVFLTYTMAAGLEGYTFWLPFMRKALYGLFELMLSYFPVLIM</sequence>
<feature type="transmembrane region" description="Helical" evidence="1">
    <location>
        <begin position="20"/>
        <end position="42"/>
    </location>
</feature>
<reference evidence="2" key="1">
    <citation type="journal article" date="2015" name="Proc. Natl. Acad. Sci. U.S.A.">
        <title>Networks of energetic and metabolic interactions define dynamics in microbial communities.</title>
        <authorList>
            <person name="Embree M."/>
            <person name="Liu J.K."/>
            <person name="Al-Bassam M.M."/>
            <person name="Zengler K."/>
        </authorList>
    </citation>
    <scope>NUCLEOTIDE SEQUENCE</scope>
</reference>
<feature type="transmembrane region" description="Helical" evidence="1">
    <location>
        <begin position="529"/>
        <end position="556"/>
    </location>
</feature>
<protein>
    <submittedName>
        <fullName evidence="2">Uncharacterized protein</fullName>
    </submittedName>
</protein>
<feature type="transmembrane region" description="Helical" evidence="1">
    <location>
        <begin position="610"/>
        <end position="626"/>
    </location>
</feature>
<feature type="transmembrane region" description="Helical" evidence="1">
    <location>
        <begin position="146"/>
        <end position="166"/>
    </location>
</feature>
<proteinExistence type="predicted"/>
<feature type="transmembrane region" description="Helical" evidence="1">
    <location>
        <begin position="305"/>
        <end position="324"/>
    </location>
</feature>
<feature type="transmembrane region" description="Helical" evidence="1">
    <location>
        <begin position="86"/>
        <end position="107"/>
    </location>
</feature>
<comment type="caution">
    <text evidence="2">The sequence shown here is derived from an EMBL/GenBank/DDBJ whole genome shotgun (WGS) entry which is preliminary data.</text>
</comment>